<comment type="caution">
    <text evidence="2">The sequence shown here is derived from an EMBL/GenBank/DDBJ whole genome shotgun (WGS) entry which is preliminary data.</text>
</comment>
<gene>
    <name evidence="2" type="ORF">QTP81_12080</name>
</gene>
<evidence type="ECO:0000313" key="2">
    <source>
        <dbReference type="EMBL" id="MDM7861335.1"/>
    </source>
</evidence>
<dbReference type="EC" id="3.5.1.4" evidence="2"/>
<dbReference type="InterPro" id="IPR036928">
    <property type="entry name" value="AS_sf"/>
</dbReference>
<dbReference type="RefSeq" id="WP_289365776.1">
    <property type="nucleotide sequence ID" value="NZ_JAUCBP010000010.1"/>
</dbReference>
<reference evidence="2 3" key="1">
    <citation type="submission" date="2023-06" db="EMBL/GenBank/DDBJ databases">
        <title>Alteromonas sp. ASW11-36 isolated from intertidal sand.</title>
        <authorList>
            <person name="Li Y."/>
        </authorList>
    </citation>
    <scope>NUCLEOTIDE SEQUENCE [LARGE SCALE GENOMIC DNA]</scope>
    <source>
        <strain evidence="2 3">ASW11-36</strain>
    </source>
</reference>
<dbReference type="EMBL" id="JAUCBP010000010">
    <property type="protein sequence ID" value="MDM7861335.1"/>
    <property type="molecule type" value="Genomic_DNA"/>
</dbReference>
<dbReference type="SUPFAM" id="SSF75304">
    <property type="entry name" value="Amidase signature (AS) enzymes"/>
    <property type="match status" value="1"/>
</dbReference>
<dbReference type="Proteomes" id="UP001234343">
    <property type="component" value="Unassembled WGS sequence"/>
</dbReference>
<keyword evidence="3" id="KW-1185">Reference proteome</keyword>
<protein>
    <submittedName>
        <fullName evidence="2">Amidase</fullName>
        <ecNumber evidence="2">3.5.1.4</ecNumber>
    </submittedName>
</protein>
<name>A0ABT7SYS7_9ALTE</name>
<dbReference type="Gene3D" id="3.90.1300.10">
    <property type="entry name" value="Amidase signature (AS) domain"/>
    <property type="match status" value="1"/>
</dbReference>
<dbReference type="InterPro" id="IPR023631">
    <property type="entry name" value="Amidase_dom"/>
</dbReference>
<dbReference type="PANTHER" id="PTHR46310">
    <property type="entry name" value="AMIDASE 1"/>
    <property type="match status" value="1"/>
</dbReference>
<proteinExistence type="predicted"/>
<evidence type="ECO:0000259" key="1">
    <source>
        <dbReference type="Pfam" id="PF01425"/>
    </source>
</evidence>
<evidence type="ECO:0000313" key="3">
    <source>
        <dbReference type="Proteomes" id="UP001234343"/>
    </source>
</evidence>
<feature type="domain" description="Amidase" evidence="1">
    <location>
        <begin position="27"/>
        <end position="175"/>
    </location>
</feature>
<organism evidence="2 3">
    <name type="scientific">Alteromonas arenosi</name>
    <dbReference type="NCBI Taxonomy" id="3055817"/>
    <lineage>
        <taxon>Bacteria</taxon>
        <taxon>Pseudomonadati</taxon>
        <taxon>Pseudomonadota</taxon>
        <taxon>Gammaproteobacteria</taxon>
        <taxon>Alteromonadales</taxon>
        <taxon>Alteromonadaceae</taxon>
        <taxon>Alteromonas/Salinimonas group</taxon>
        <taxon>Alteromonas</taxon>
    </lineage>
</organism>
<dbReference type="GO" id="GO:0004040">
    <property type="term" value="F:amidase activity"/>
    <property type="evidence" value="ECO:0007669"/>
    <property type="project" value="UniProtKB-EC"/>
</dbReference>
<keyword evidence="2" id="KW-0378">Hydrolase</keyword>
<dbReference type="NCBIfam" id="NF006169">
    <property type="entry name" value="PRK08310.1"/>
    <property type="match status" value="1"/>
</dbReference>
<sequence>MSDQAVFCLHGPVNWQLMPHGSLANKRLAVKDLFAIKGFKNGAGNPDWLRQAKPAEHTSDAVNKLMHQGCELVGLTQTDEMAYSLEGNNQHYGAAENPRLPGHACGGSSMGSAAAVAANSADIGLGTDTGGSIRVPASYCGLFGIRPSHGVIEPAGLLPLAPAFDTTGWFCQQADLLSQVGDVLLPAQVQTIVDELVIFDALFELVEPSLARLLRAELERVKPHFKKVRSLEIDDQQLISQLADAFRVLQGREIGRTHGDWVTTAKPHFAPPIAQRFAMAMALTEAEEQRAKQVQAKWCALLAANLSPHSALFLPTTPTTAPQLGADTTDLRMQILTLTAIAGLAGAAQVHLPLINVPLEKQVAPYGFSLLMTAGNDRTLLQLVKTLTASLTQQDEN</sequence>
<dbReference type="Pfam" id="PF01425">
    <property type="entry name" value="Amidase"/>
    <property type="match status" value="1"/>
</dbReference>
<dbReference type="PANTHER" id="PTHR46310:SF7">
    <property type="entry name" value="AMIDASE 1"/>
    <property type="match status" value="1"/>
</dbReference>
<accession>A0ABT7SYS7</accession>